<dbReference type="RefSeq" id="WP_147210654.1">
    <property type="nucleotide sequence ID" value="NZ_BJYM01000009.1"/>
</dbReference>
<organism evidence="1 2">
    <name type="scientific">Oceanobacillus sojae</name>
    <dbReference type="NCBI Taxonomy" id="582851"/>
    <lineage>
        <taxon>Bacteria</taxon>
        <taxon>Bacillati</taxon>
        <taxon>Bacillota</taxon>
        <taxon>Bacilli</taxon>
        <taxon>Bacillales</taxon>
        <taxon>Bacillaceae</taxon>
        <taxon>Oceanobacillus</taxon>
    </lineage>
</organism>
<reference evidence="1 2" key="1">
    <citation type="submission" date="2019-07" db="EMBL/GenBank/DDBJ databases">
        <title>Whole genome shotgun sequence of Oceanobacillus sojae NBRC 105379.</title>
        <authorList>
            <person name="Hosoyama A."/>
            <person name="Uohara A."/>
            <person name="Ohji S."/>
            <person name="Ichikawa N."/>
        </authorList>
    </citation>
    <scope>NUCLEOTIDE SEQUENCE [LARGE SCALE GENOMIC DNA]</scope>
    <source>
        <strain evidence="1 2">NBRC 105379</strain>
    </source>
</reference>
<dbReference type="AlphaFoldDB" id="A0A511ZJR8"/>
<evidence type="ECO:0000313" key="1">
    <source>
        <dbReference type="EMBL" id="GEN87686.1"/>
    </source>
</evidence>
<gene>
    <name evidence="1" type="ORF">OSO01_24250</name>
</gene>
<dbReference type="OrthoDB" id="2969921at2"/>
<dbReference type="Proteomes" id="UP000321558">
    <property type="component" value="Unassembled WGS sequence"/>
</dbReference>
<protein>
    <submittedName>
        <fullName evidence="1">Uncharacterized protein</fullName>
    </submittedName>
</protein>
<accession>A0A511ZJR8</accession>
<comment type="caution">
    <text evidence="1">The sequence shown here is derived from an EMBL/GenBank/DDBJ whole genome shotgun (WGS) entry which is preliminary data.</text>
</comment>
<name>A0A511ZJR8_9BACI</name>
<dbReference type="EMBL" id="BJYM01000009">
    <property type="protein sequence ID" value="GEN87686.1"/>
    <property type="molecule type" value="Genomic_DNA"/>
</dbReference>
<evidence type="ECO:0000313" key="2">
    <source>
        <dbReference type="Proteomes" id="UP000321558"/>
    </source>
</evidence>
<keyword evidence="2" id="KW-1185">Reference proteome</keyword>
<proteinExistence type="predicted"/>
<sequence>MANAESQDEDLYDRDELILGDELAEDEEIELDDEDVLIGEFTNPIELYYEDFESKEELEAKVTEFLNDESVSGVQVIPKEENMLPLQAVRLPGEWYKYGNSKIKFLKRSNKFGPAVNSVVSDSGITIHLNDSNSYPAIYSGNSGLNASIISMIVGFNVTGSYTVSFSGSYTVPEKVNNKKVESVQLNSKLIYQMVSYTVVSPAHPNGKTGTAKKSVGIYYEKETTYK</sequence>